<accession>A0A9N8YKZ3</accession>
<organism evidence="1 2">
    <name type="scientific">Acaulospora morrowiae</name>
    <dbReference type="NCBI Taxonomy" id="94023"/>
    <lineage>
        <taxon>Eukaryota</taxon>
        <taxon>Fungi</taxon>
        <taxon>Fungi incertae sedis</taxon>
        <taxon>Mucoromycota</taxon>
        <taxon>Glomeromycotina</taxon>
        <taxon>Glomeromycetes</taxon>
        <taxon>Diversisporales</taxon>
        <taxon>Acaulosporaceae</taxon>
        <taxon>Acaulospora</taxon>
    </lineage>
</organism>
<evidence type="ECO:0000313" key="2">
    <source>
        <dbReference type="Proteomes" id="UP000789342"/>
    </source>
</evidence>
<sequence>MVCDLFAIFRHYSHQKRSRRYQTYRSLTFGGSGGGGGAREGDGGVRANHSSNPYVIAGFVMTVNARSFWSIHSKHSRIYAEITQASSNVGVRRIKIVSSRDFPDTLNACEPVNASIVKIIAMFLNGLPENISLDINFEIVQDKRRRTNPKVIWLTKFRKSRRESFSSRAIMNGSSRPRVATTLTTQFISAFMPTGTTIVNQRLTGNSRRVV</sequence>
<keyword evidence="2" id="KW-1185">Reference proteome</keyword>
<dbReference type="Proteomes" id="UP000789342">
    <property type="component" value="Unassembled WGS sequence"/>
</dbReference>
<proteinExistence type="predicted"/>
<protein>
    <submittedName>
        <fullName evidence="1">10590_t:CDS:1</fullName>
    </submittedName>
</protein>
<dbReference type="AlphaFoldDB" id="A0A9N8YKZ3"/>
<name>A0A9N8YKZ3_9GLOM</name>
<evidence type="ECO:0000313" key="1">
    <source>
        <dbReference type="EMBL" id="CAG8439963.1"/>
    </source>
</evidence>
<comment type="caution">
    <text evidence="1">The sequence shown here is derived from an EMBL/GenBank/DDBJ whole genome shotgun (WGS) entry which is preliminary data.</text>
</comment>
<reference evidence="1" key="1">
    <citation type="submission" date="2021-06" db="EMBL/GenBank/DDBJ databases">
        <authorList>
            <person name="Kallberg Y."/>
            <person name="Tangrot J."/>
            <person name="Rosling A."/>
        </authorList>
    </citation>
    <scope>NUCLEOTIDE SEQUENCE</scope>
    <source>
        <strain evidence="1">CL551</strain>
    </source>
</reference>
<dbReference type="EMBL" id="CAJVPV010000046">
    <property type="protein sequence ID" value="CAG8439963.1"/>
    <property type="molecule type" value="Genomic_DNA"/>
</dbReference>
<gene>
    <name evidence="1" type="ORF">AMORRO_LOCUS203</name>
</gene>